<organism evidence="3">
    <name type="scientific">Gemmula speciosa</name>
    <name type="common">Splendid gem-turris</name>
    <name type="synonym">Pleurotoma speciosa</name>
    <dbReference type="NCBI Taxonomy" id="439592"/>
    <lineage>
        <taxon>Eukaryota</taxon>
        <taxon>Metazoa</taxon>
        <taxon>Spiralia</taxon>
        <taxon>Lophotrochozoa</taxon>
        <taxon>Mollusca</taxon>
        <taxon>Gastropoda</taxon>
        <taxon>Caenogastropoda</taxon>
        <taxon>Neogastropoda</taxon>
        <taxon>Conoidea</taxon>
        <taxon>Turridae</taxon>
        <taxon>Gemmula</taxon>
    </lineage>
</organism>
<evidence type="ECO:0000256" key="2">
    <source>
        <dbReference type="SAM" id="SignalP"/>
    </source>
</evidence>
<feature type="chain" id="PRO_5001937559" evidence="2">
    <location>
        <begin position="20"/>
        <end position="142"/>
    </location>
</feature>
<feature type="signal peptide" evidence="2">
    <location>
        <begin position="1"/>
        <end position="19"/>
    </location>
</feature>
<feature type="region of interest" description="Disordered" evidence="1">
    <location>
        <begin position="20"/>
        <end position="40"/>
    </location>
</feature>
<sequence>MRMSLCLLVSVIVVTAGEGVSTTGGESQAHGYSTERNTDTEYEPCQGGNRICGTELSGVLNATLCTCPLTDRCPFDNDEHRITVSNSDMFNRLYSCKPIYRYRECTGPGVVAITAGLNKMKCRCKYQEYHLDDSTFRVECIS</sequence>
<keyword evidence="2" id="KW-0732">Signal</keyword>
<reference evidence="3" key="2">
    <citation type="submission" date="2014-09" db="EMBL/GenBank/DDBJ databases">
        <authorList>
            <person name="Gonzales D.T.T."/>
            <person name="Saloma C.P."/>
        </authorList>
    </citation>
    <scope>NUCLEOTIDE SEQUENCE</scope>
    <source>
        <tissue evidence="3">Venom duct</tissue>
    </source>
</reference>
<name>A0A098LW98_GEMSP</name>
<proteinExistence type="predicted"/>
<evidence type="ECO:0000313" key="3">
    <source>
        <dbReference type="EMBL" id="JAC94783.1"/>
    </source>
</evidence>
<dbReference type="EMBL" id="GBRA01000011">
    <property type="protein sequence ID" value="JAC94783.1"/>
    <property type="molecule type" value="Transcribed_RNA"/>
</dbReference>
<evidence type="ECO:0000256" key="1">
    <source>
        <dbReference type="SAM" id="MobiDB-lite"/>
    </source>
</evidence>
<dbReference type="AlphaFoldDB" id="A0A098LW98"/>
<accession>A0A098LW98</accession>
<feature type="compositionally biased region" description="Polar residues" evidence="1">
    <location>
        <begin position="20"/>
        <end position="35"/>
    </location>
</feature>
<protein>
    <submittedName>
        <fullName evidence="3">Gsp_11 putative toxin</fullName>
    </submittedName>
</protein>
<reference evidence="3" key="1">
    <citation type="journal article" date="2014" name="Toxicon">
        <title>A bioinformatics survey for conotoxin-like sequences in three turrid snail venom duct transcriptomes.</title>
        <authorList>
            <person name="Gonzales D.T."/>
            <person name="Saloma C.P."/>
        </authorList>
    </citation>
    <scope>NUCLEOTIDE SEQUENCE</scope>
    <source>
        <tissue evidence="3">Venom duct</tissue>
    </source>
</reference>